<comment type="caution">
    <text evidence="1">The sequence shown here is derived from an EMBL/GenBank/DDBJ whole genome shotgun (WGS) entry which is preliminary data.</text>
</comment>
<accession>A0A326RWK9</accession>
<proteinExistence type="predicted"/>
<dbReference type="RefSeq" id="WP_111393395.1">
    <property type="nucleotide sequence ID" value="NZ_QKTX01000009.1"/>
</dbReference>
<evidence type="ECO:0008006" key="3">
    <source>
        <dbReference type="Google" id="ProtNLM"/>
    </source>
</evidence>
<keyword evidence="2" id="KW-1185">Reference proteome</keyword>
<protein>
    <recommendedName>
        <fullName evidence="3">Lipocalin-like protein</fullName>
    </recommendedName>
</protein>
<dbReference type="OrthoDB" id="826020at2"/>
<gene>
    <name evidence="1" type="ORF">CLV31_109116</name>
</gene>
<evidence type="ECO:0000313" key="2">
    <source>
        <dbReference type="Proteomes" id="UP000248917"/>
    </source>
</evidence>
<name>A0A326RWK9_9BACT</name>
<dbReference type="EMBL" id="QKTX01000009">
    <property type="protein sequence ID" value="PZV82255.1"/>
    <property type="molecule type" value="Genomic_DNA"/>
</dbReference>
<dbReference type="Proteomes" id="UP000248917">
    <property type="component" value="Unassembled WGS sequence"/>
</dbReference>
<sequence length="152" mass="17578">MNQVLFYFLVYVQFIHPNSERIIGKWDLISSGTIESIKNSDGYLLSDLKTQTLANEMFQVALDSVFYEFKKDTLIYQDVAVPEGQMPVKTITRKAIWTLHGDTLMVKELERNYFRTYVVNTIGKDSLSLYPIIDNKANFKGGYTFIRVSINK</sequence>
<organism evidence="1 2">
    <name type="scientific">Algoriphagus aquaeductus</name>
    <dbReference type="NCBI Taxonomy" id="475299"/>
    <lineage>
        <taxon>Bacteria</taxon>
        <taxon>Pseudomonadati</taxon>
        <taxon>Bacteroidota</taxon>
        <taxon>Cytophagia</taxon>
        <taxon>Cytophagales</taxon>
        <taxon>Cyclobacteriaceae</taxon>
        <taxon>Algoriphagus</taxon>
    </lineage>
</organism>
<evidence type="ECO:0000313" key="1">
    <source>
        <dbReference type="EMBL" id="PZV82255.1"/>
    </source>
</evidence>
<dbReference type="AlphaFoldDB" id="A0A326RWK9"/>
<reference evidence="1 2" key="1">
    <citation type="submission" date="2018-06" db="EMBL/GenBank/DDBJ databases">
        <title>Genomic Encyclopedia of Archaeal and Bacterial Type Strains, Phase II (KMG-II): from individual species to whole genera.</title>
        <authorList>
            <person name="Goeker M."/>
        </authorList>
    </citation>
    <scope>NUCLEOTIDE SEQUENCE [LARGE SCALE GENOMIC DNA]</scope>
    <source>
        <strain evidence="1 2">T4</strain>
    </source>
</reference>